<gene>
    <name evidence="3" type="ORF">ACN38_g1000</name>
</gene>
<evidence type="ECO:0000256" key="1">
    <source>
        <dbReference type="SAM" id="MobiDB-lite"/>
    </source>
</evidence>
<keyword evidence="4" id="KW-1185">Reference proteome</keyword>
<accession>A0A0M8PCF5</accession>
<feature type="compositionally biased region" description="Polar residues" evidence="1">
    <location>
        <begin position="304"/>
        <end position="322"/>
    </location>
</feature>
<evidence type="ECO:0000256" key="2">
    <source>
        <dbReference type="SAM" id="Phobius"/>
    </source>
</evidence>
<keyword evidence="2" id="KW-0472">Membrane</keyword>
<sequence>MSFLLSSFYAVEGGAHLPCLGVEHLTSPSHSNGHPPLPSADRADMAPAKSIKSDPLGVVDTRLTMTDSPTDHIFAPLFTPLTRLDGIDQRQPVNQTEAEANPNKAHRVPELRESFHSFDSSRKCPRLELDVAVDKYHTLDGLAEPLNPQNTPASNSERESVEEYTEFLGCHKMENVPTSSTFQMEEFNFDCFQDSPEASFVREDDGSEFPKPSKSRHLSVGRRQWIKPPIAVLSSHQPGVNASTFNKSGDPDSPLRCVRFSPPASLSPPSPATRRPQPSIERRQDYVALHRQKKQHQKWKVTGRVNSRKNSPSKMATKRTQSLAPRIPKNHDLLDSSLSSLPYRETRPPSFLARVGLSNGAREVRAGKVGDTPVADNSRIPSNTEQKLPAFFAVSFSLYKTRPASSSSTEKAPKYAFSFRVTRTDVPQQPSPHFPLEFGRKTCHPTIDDLLFHVCFIVPAIVVLLPLSVIFSTTHPFANTWAGAVMLYLTRALLYLLMSIVAFVLSKCGVSCCCQWNPDTGHSD</sequence>
<evidence type="ECO:0000313" key="3">
    <source>
        <dbReference type="EMBL" id="KOS48067.1"/>
    </source>
</evidence>
<evidence type="ECO:0000313" key="4">
    <source>
        <dbReference type="Proteomes" id="UP000037696"/>
    </source>
</evidence>
<feature type="transmembrane region" description="Helical" evidence="2">
    <location>
        <begin position="450"/>
        <end position="473"/>
    </location>
</feature>
<dbReference type="EMBL" id="LHQQ01000009">
    <property type="protein sequence ID" value="KOS48067.1"/>
    <property type="molecule type" value="Genomic_DNA"/>
</dbReference>
<feature type="region of interest" description="Disordered" evidence="1">
    <location>
        <begin position="236"/>
        <end position="322"/>
    </location>
</feature>
<reference evidence="3 4" key="1">
    <citation type="submission" date="2015-08" db="EMBL/GenBank/DDBJ databases">
        <title>Genome sequencing of Penicillium nordicum.</title>
        <authorList>
            <person name="Nguyen H.D."/>
            <person name="Seifert K.A."/>
        </authorList>
    </citation>
    <scope>NUCLEOTIDE SEQUENCE [LARGE SCALE GENOMIC DNA]</scope>
    <source>
        <strain evidence="3 4">DAOMC 185683</strain>
    </source>
</reference>
<comment type="caution">
    <text evidence="3">The sequence shown here is derived from an EMBL/GenBank/DDBJ whole genome shotgun (WGS) entry which is preliminary data.</text>
</comment>
<feature type="transmembrane region" description="Helical" evidence="2">
    <location>
        <begin position="485"/>
        <end position="505"/>
    </location>
</feature>
<dbReference type="Proteomes" id="UP000037696">
    <property type="component" value="Unassembled WGS sequence"/>
</dbReference>
<feature type="compositionally biased region" description="Basic residues" evidence="1">
    <location>
        <begin position="290"/>
        <end position="301"/>
    </location>
</feature>
<keyword evidence="2" id="KW-0812">Transmembrane</keyword>
<dbReference type="OrthoDB" id="4306135at2759"/>
<feature type="compositionally biased region" description="Polar residues" evidence="1">
    <location>
        <begin position="236"/>
        <end position="247"/>
    </location>
</feature>
<organism evidence="3 4">
    <name type="scientific">Penicillium nordicum</name>
    <dbReference type="NCBI Taxonomy" id="229535"/>
    <lineage>
        <taxon>Eukaryota</taxon>
        <taxon>Fungi</taxon>
        <taxon>Dikarya</taxon>
        <taxon>Ascomycota</taxon>
        <taxon>Pezizomycotina</taxon>
        <taxon>Eurotiomycetes</taxon>
        <taxon>Eurotiomycetidae</taxon>
        <taxon>Eurotiales</taxon>
        <taxon>Aspergillaceae</taxon>
        <taxon>Penicillium</taxon>
    </lineage>
</organism>
<protein>
    <submittedName>
        <fullName evidence="3">Uncharacterized protein</fullName>
    </submittedName>
</protein>
<keyword evidence="2" id="KW-1133">Transmembrane helix</keyword>
<name>A0A0M8PCF5_9EURO</name>
<proteinExistence type="predicted"/>
<dbReference type="AlphaFoldDB" id="A0A0M8PCF5"/>